<feature type="signal peptide" evidence="1">
    <location>
        <begin position="1"/>
        <end position="15"/>
    </location>
</feature>
<keyword evidence="3" id="KW-1185">Reference proteome</keyword>
<reference evidence="3" key="1">
    <citation type="submission" date="2014-01" db="EMBL/GenBank/DDBJ databases">
        <title>The Genome Sequence of Anopheles farauti FAR1 (V2).</title>
        <authorList>
            <consortium name="The Broad Institute Genomics Platform"/>
            <person name="Neafsey D.E."/>
            <person name="Besansky N."/>
            <person name="Howell P."/>
            <person name="Walton C."/>
            <person name="Young S.K."/>
            <person name="Zeng Q."/>
            <person name="Gargeya S."/>
            <person name="Fitzgerald M."/>
            <person name="Haas B."/>
            <person name="Abouelleil A."/>
            <person name="Allen A.W."/>
            <person name="Alvarado L."/>
            <person name="Arachchi H.M."/>
            <person name="Berlin A.M."/>
            <person name="Chapman S.B."/>
            <person name="Gainer-Dewar J."/>
            <person name="Goldberg J."/>
            <person name="Griggs A."/>
            <person name="Gujja S."/>
            <person name="Hansen M."/>
            <person name="Howarth C."/>
            <person name="Imamovic A."/>
            <person name="Ireland A."/>
            <person name="Larimer J."/>
            <person name="McCowan C."/>
            <person name="Murphy C."/>
            <person name="Pearson M."/>
            <person name="Poon T.W."/>
            <person name="Priest M."/>
            <person name="Roberts A."/>
            <person name="Saif S."/>
            <person name="Shea T."/>
            <person name="Sisk P."/>
            <person name="Sykes S."/>
            <person name="Wortman J."/>
            <person name="Nusbaum C."/>
            <person name="Birren B."/>
        </authorList>
    </citation>
    <scope>NUCLEOTIDE SEQUENCE [LARGE SCALE GENOMIC DNA]</scope>
    <source>
        <strain evidence="3">FAR1</strain>
    </source>
</reference>
<evidence type="ECO:0000313" key="3">
    <source>
        <dbReference type="Proteomes" id="UP000075886"/>
    </source>
</evidence>
<dbReference type="VEuPathDB" id="VectorBase:AFAF009978"/>
<dbReference type="EnsemblMetazoa" id="AFAF009978-RA">
    <property type="protein sequence ID" value="AFAF009978-PA"/>
    <property type="gene ID" value="AFAF009978"/>
</dbReference>
<evidence type="ECO:0000256" key="1">
    <source>
        <dbReference type="SAM" id="SignalP"/>
    </source>
</evidence>
<reference evidence="2" key="2">
    <citation type="submission" date="2020-05" db="UniProtKB">
        <authorList>
            <consortium name="EnsemblMetazoa"/>
        </authorList>
    </citation>
    <scope>IDENTIFICATION</scope>
    <source>
        <strain evidence="2">FAR1</strain>
    </source>
</reference>
<dbReference type="Proteomes" id="UP000075886">
    <property type="component" value="Unassembled WGS sequence"/>
</dbReference>
<keyword evidence="1" id="KW-0732">Signal</keyword>
<protein>
    <submittedName>
        <fullName evidence="2">Uncharacterized protein</fullName>
    </submittedName>
</protein>
<name>A0A182QH02_9DIPT</name>
<proteinExistence type="predicted"/>
<dbReference type="EMBL" id="AXCN02000448">
    <property type="status" value="NOT_ANNOTATED_CDS"/>
    <property type="molecule type" value="Genomic_DNA"/>
</dbReference>
<accession>A0A182QH02</accession>
<sequence length="81" mass="8565">MRSILLLCLLTVANCKPAAVYAPGLAYAVPLEVAVPTAIAAAPVLSYREVMPQSPGINAVTDYQAVPYYQHPVAVVSGFVY</sequence>
<dbReference type="AlphaFoldDB" id="A0A182QH02"/>
<organism evidence="2 3">
    <name type="scientific">Anopheles farauti</name>
    <dbReference type="NCBI Taxonomy" id="69004"/>
    <lineage>
        <taxon>Eukaryota</taxon>
        <taxon>Metazoa</taxon>
        <taxon>Ecdysozoa</taxon>
        <taxon>Arthropoda</taxon>
        <taxon>Hexapoda</taxon>
        <taxon>Insecta</taxon>
        <taxon>Pterygota</taxon>
        <taxon>Neoptera</taxon>
        <taxon>Endopterygota</taxon>
        <taxon>Diptera</taxon>
        <taxon>Nematocera</taxon>
        <taxon>Culicoidea</taxon>
        <taxon>Culicidae</taxon>
        <taxon>Anophelinae</taxon>
        <taxon>Anopheles</taxon>
    </lineage>
</organism>
<evidence type="ECO:0000313" key="2">
    <source>
        <dbReference type="EnsemblMetazoa" id="AFAF009978-PA"/>
    </source>
</evidence>
<feature type="chain" id="PRO_5012045818" evidence="1">
    <location>
        <begin position="16"/>
        <end position="81"/>
    </location>
</feature>